<evidence type="ECO:0000313" key="1">
    <source>
        <dbReference type="EMBL" id="ETO00314.1"/>
    </source>
</evidence>
<sequence>MGNQNKTHFQSLKDLPLPFYLPQCISHQHELLICGGTYQTNCYSYHTVKNEYKFICSYPRDITLLGHCVVKLTDNSNNKDSNQITLLSFGGRKFSTKHTLIMKYISVWNDENNNDNNSNKWIPFTDTYNNQVQIGRFGDDYHGMRAVIGGSNNHLLFITYLLKKISIFNLNTFQFIKHDNLPIKNVMSFHCFVSKPEQEMMKANKKNYEMLLFCKDIGLSIEYDEDDNTFQFYQLPIYYDFRSFDKYAY</sequence>
<proteinExistence type="predicted"/>
<protein>
    <submittedName>
        <fullName evidence="1">Uncharacterized protein</fullName>
    </submittedName>
</protein>
<dbReference type="Proteomes" id="UP000023152">
    <property type="component" value="Unassembled WGS sequence"/>
</dbReference>
<name>X6LFH4_RETFI</name>
<dbReference type="EMBL" id="ASPP01041365">
    <property type="protein sequence ID" value="ETO00314.1"/>
    <property type="molecule type" value="Genomic_DNA"/>
</dbReference>
<dbReference type="AlphaFoldDB" id="X6LFH4"/>
<dbReference type="Gene3D" id="2.120.10.80">
    <property type="entry name" value="Kelch-type beta propeller"/>
    <property type="match status" value="1"/>
</dbReference>
<dbReference type="SUPFAM" id="SSF50965">
    <property type="entry name" value="Galactose oxidase, central domain"/>
    <property type="match status" value="1"/>
</dbReference>
<comment type="caution">
    <text evidence="1">The sequence shown here is derived from an EMBL/GenBank/DDBJ whole genome shotgun (WGS) entry which is preliminary data.</text>
</comment>
<feature type="non-terminal residue" evidence="1">
    <location>
        <position position="249"/>
    </location>
</feature>
<evidence type="ECO:0000313" key="2">
    <source>
        <dbReference type="Proteomes" id="UP000023152"/>
    </source>
</evidence>
<keyword evidence="2" id="KW-1185">Reference proteome</keyword>
<reference evidence="1 2" key="1">
    <citation type="journal article" date="2013" name="Curr. Biol.">
        <title>The Genome of the Foraminiferan Reticulomyxa filosa.</title>
        <authorList>
            <person name="Glockner G."/>
            <person name="Hulsmann N."/>
            <person name="Schleicher M."/>
            <person name="Noegel A.A."/>
            <person name="Eichinger L."/>
            <person name="Gallinger C."/>
            <person name="Pawlowski J."/>
            <person name="Sierra R."/>
            <person name="Euteneuer U."/>
            <person name="Pillet L."/>
            <person name="Moustafa A."/>
            <person name="Platzer M."/>
            <person name="Groth M."/>
            <person name="Szafranski K."/>
            <person name="Schliwa M."/>
        </authorList>
    </citation>
    <scope>NUCLEOTIDE SEQUENCE [LARGE SCALE GENOMIC DNA]</scope>
</reference>
<dbReference type="InterPro" id="IPR011043">
    <property type="entry name" value="Gal_Oxase/kelch_b-propeller"/>
</dbReference>
<accession>X6LFH4</accession>
<dbReference type="InterPro" id="IPR015915">
    <property type="entry name" value="Kelch-typ_b-propeller"/>
</dbReference>
<gene>
    <name evidence="1" type="ORF">RFI_37133</name>
</gene>
<organism evidence="1 2">
    <name type="scientific">Reticulomyxa filosa</name>
    <dbReference type="NCBI Taxonomy" id="46433"/>
    <lineage>
        <taxon>Eukaryota</taxon>
        <taxon>Sar</taxon>
        <taxon>Rhizaria</taxon>
        <taxon>Retaria</taxon>
        <taxon>Foraminifera</taxon>
        <taxon>Monothalamids</taxon>
        <taxon>Reticulomyxidae</taxon>
        <taxon>Reticulomyxa</taxon>
    </lineage>
</organism>